<keyword evidence="2" id="KW-1185">Reference proteome</keyword>
<protein>
    <submittedName>
        <fullName evidence="1">LON peptidase substrate-binding domain-containing protein</fullName>
    </submittedName>
</protein>
<name>A0ACC7LEQ1_9FLAO</name>
<accession>A0ACC7LEQ1</accession>
<organism evidence="1 2">
    <name type="scientific">Meishania litoralis</name>
    <dbReference type="NCBI Taxonomy" id="3434685"/>
    <lineage>
        <taxon>Bacteria</taxon>
        <taxon>Pseudomonadati</taxon>
        <taxon>Bacteroidota</taxon>
        <taxon>Flavobacteriia</taxon>
        <taxon>Flavobacteriales</taxon>
        <taxon>Flavobacteriaceae</taxon>
        <taxon>Meishania</taxon>
    </lineage>
</organism>
<dbReference type="Proteomes" id="UP001595191">
    <property type="component" value="Unassembled WGS sequence"/>
</dbReference>
<evidence type="ECO:0000313" key="2">
    <source>
        <dbReference type="Proteomes" id="UP001595191"/>
    </source>
</evidence>
<proteinExistence type="predicted"/>
<gene>
    <name evidence="1" type="ORF">ACEZ3G_00730</name>
</gene>
<sequence>MKLPFFPLQSVFFPGETVPLHIFEERYKQLIIDCRKDAITFGIPVYINGNVAYGTEVQLVEVVTTYENGEMDVVCVARQVFKILTFENQMPSKPYAGGVVQFLDSFNDVEATETVEVLDLIEELYRLMEVPFTPIPPEKFHSYILAHKMGLSYEQEYQLLQLSRESERLAFIKAHLIGTISVLKELERTKKTIKLNGDFRNFDPLDFKGIK</sequence>
<evidence type="ECO:0000313" key="1">
    <source>
        <dbReference type="EMBL" id="MFH6601983.1"/>
    </source>
</evidence>
<comment type="caution">
    <text evidence="1">The sequence shown here is derived from an EMBL/GenBank/DDBJ whole genome shotgun (WGS) entry which is preliminary data.</text>
</comment>
<dbReference type="EMBL" id="JBHFPV010000001">
    <property type="protein sequence ID" value="MFH6601983.1"/>
    <property type="molecule type" value="Genomic_DNA"/>
</dbReference>
<reference evidence="1" key="1">
    <citation type="submission" date="2024-09" db="EMBL/GenBank/DDBJ databases">
        <authorList>
            <person name="Liu J."/>
        </authorList>
    </citation>
    <scope>NUCLEOTIDE SEQUENCE</scope>
    <source>
        <strain evidence="1">NBU2967</strain>
    </source>
</reference>